<reference evidence="1" key="1">
    <citation type="journal article" date="2023" name="G3 (Bethesda)">
        <title>Whole genome assemblies of Zophobas morio and Tenebrio molitor.</title>
        <authorList>
            <person name="Kaur S."/>
            <person name="Stinson S.A."/>
            <person name="diCenzo G.C."/>
        </authorList>
    </citation>
    <scope>NUCLEOTIDE SEQUENCE</scope>
    <source>
        <strain evidence="1">QUZm001</strain>
    </source>
</reference>
<organism evidence="1 2">
    <name type="scientific">Zophobas morio</name>
    <dbReference type="NCBI Taxonomy" id="2755281"/>
    <lineage>
        <taxon>Eukaryota</taxon>
        <taxon>Metazoa</taxon>
        <taxon>Ecdysozoa</taxon>
        <taxon>Arthropoda</taxon>
        <taxon>Hexapoda</taxon>
        <taxon>Insecta</taxon>
        <taxon>Pterygota</taxon>
        <taxon>Neoptera</taxon>
        <taxon>Endopterygota</taxon>
        <taxon>Coleoptera</taxon>
        <taxon>Polyphaga</taxon>
        <taxon>Cucujiformia</taxon>
        <taxon>Tenebrionidae</taxon>
        <taxon>Zophobas</taxon>
    </lineage>
</organism>
<dbReference type="AlphaFoldDB" id="A0AA38M988"/>
<name>A0AA38M988_9CUCU</name>
<protein>
    <recommendedName>
        <fullName evidence="3">CRAL-TRIO domain-containing protein</fullName>
    </recommendedName>
</protein>
<accession>A0AA38M988</accession>
<dbReference type="EMBL" id="JALNTZ010000006">
    <property type="protein sequence ID" value="KAJ3648395.1"/>
    <property type="molecule type" value="Genomic_DNA"/>
</dbReference>
<evidence type="ECO:0008006" key="3">
    <source>
        <dbReference type="Google" id="ProtNLM"/>
    </source>
</evidence>
<comment type="caution">
    <text evidence="1">The sequence shown here is derived from an EMBL/GenBank/DDBJ whole genome shotgun (WGS) entry which is preliminary data.</text>
</comment>
<dbReference type="Gene3D" id="3.40.525.10">
    <property type="entry name" value="CRAL-TRIO lipid binding domain"/>
    <property type="match status" value="1"/>
</dbReference>
<gene>
    <name evidence="1" type="ORF">Zmor_020201</name>
</gene>
<dbReference type="Proteomes" id="UP001168821">
    <property type="component" value="Unassembled WGS sequence"/>
</dbReference>
<evidence type="ECO:0000313" key="1">
    <source>
        <dbReference type="EMBL" id="KAJ3648395.1"/>
    </source>
</evidence>
<sequence>MLDVYQNGPPNGHIIVQDIQHFPASFVPKMEYGPFKKFFYYDYEVVPTMQIKGMHFFNSNPKKDDIVGVLESAVLKSLLPLVSLHESVDDLVKYVPKECLPQDYGGLLDTSDTLHEKSKSELLKNGAFFEWQDQLTVDESKRPANNTIAQNMFGFGK</sequence>
<dbReference type="InterPro" id="IPR036865">
    <property type="entry name" value="CRAL-TRIO_dom_sf"/>
</dbReference>
<evidence type="ECO:0000313" key="2">
    <source>
        <dbReference type="Proteomes" id="UP001168821"/>
    </source>
</evidence>
<proteinExistence type="predicted"/>
<keyword evidence="2" id="KW-1185">Reference proteome</keyword>
<dbReference type="SUPFAM" id="SSF52087">
    <property type="entry name" value="CRAL/TRIO domain"/>
    <property type="match status" value="1"/>
</dbReference>